<dbReference type="GO" id="GO:0005524">
    <property type="term" value="F:ATP binding"/>
    <property type="evidence" value="ECO:0007669"/>
    <property type="project" value="InterPro"/>
</dbReference>
<dbReference type="NCBIfam" id="TIGR01085">
    <property type="entry name" value="murE"/>
    <property type="match status" value="1"/>
</dbReference>
<dbReference type="GO" id="GO:0016881">
    <property type="term" value="F:acid-amino acid ligase activity"/>
    <property type="evidence" value="ECO:0007669"/>
    <property type="project" value="InterPro"/>
</dbReference>
<dbReference type="InterPro" id="IPR036565">
    <property type="entry name" value="Mur-like_cat_sf"/>
</dbReference>
<dbReference type="GO" id="GO:0051301">
    <property type="term" value="P:cell division"/>
    <property type="evidence" value="ECO:0007669"/>
    <property type="project" value="UniProtKB-KW"/>
</dbReference>
<dbReference type="InterPro" id="IPR036615">
    <property type="entry name" value="Mur_ligase_C_dom_sf"/>
</dbReference>
<name>A0A2H0BW35_9BACT</name>
<dbReference type="SUPFAM" id="SSF53244">
    <property type="entry name" value="MurD-like peptide ligases, peptide-binding domain"/>
    <property type="match status" value="1"/>
</dbReference>
<dbReference type="Proteomes" id="UP000231246">
    <property type="component" value="Unassembled WGS sequence"/>
</dbReference>
<dbReference type="AlphaFoldDB" id="A0A2H0BW35"/>
<comment type="pathway">
    <text evidence="2">Cell wall biogenesis; peptidoglycan biosynthesis.</text>
</comment>
<comment type="subcellular location">
    <subcellularLocation>
        <location evidence="2">Cytoplasm</location>
    </subcellularLocation>
</comment>
<dbReference type="Gene3D" id="3.90.190.20">
    <property type="entry name" value="Mur ligase, C-terminal domain"/>
    <property type="match status" value="1"/>
</dbReference>
<evidence type="ECO:0000313" key="5">
    <source>
        <dbReference type="EMBL" id="PIP61896.1"/>
    </source>
</evidence>
<evidence type="ECO:0000259" key="4">
    <source>
        <dbReference type="Pfam" id="PF08245"/>
    </source>
</evidence>
<evidence type="ECO:0000313" key="6">
    <source>
        <dbReference type="Proteomes" id="UP000231246"/>
    </source>
</evidence>
<feature type="domain" description="Mur ligase C-terminal" evidence="3">
    <location>
        <begin position="251"/>
        <end position="394"/>
    </location>
</feature>
<dbReference type="InterPro" id="IPR005761">
    <property type="entry name" value="UDP-N-AcMur-Glu-dNH2Pim_ligase"/>
</dbReference>
<sequence>MALVTKLRGLIPNNLVNTFWHYPIALFAALRYGFPAKKLTLIGVTGTDGKTTTTYIINHLLKKAGYKTAMITSVLAEIAGKTSNTGFHVTSPHPWQVQKYLAEAVKSGVTHAILEVTSHALDQHRFAGCSFRYGIVTNIKPDHLDYHKTYDNYFHSKSKLLLGAQKAVLNKDDQSFNRLNTLLTGKDIVTYSIKEQADFTGKKIIQTSIPVTLPGDYNLSNILAATAVVNNIGLSIDEVSKYLPSFKAVPGRFNEVDIKKDFRVVIDFAHTPYGLQALLTALRNQTQARIIAVFGCAAERGADRREMGRVGGKLADITIITAEDPRFEGVEKISAVIAGWADKAGAEELSSKQLGDSSKKDKHVYTKIADRQGAINAAIDIAKPGDIIVLCGKGHEQSMNFRGVEYPWDENKAVQKALTKRYGSK</sequence>
<proteinExistence type="inferred from homology"/>
<keyword evidence="2" id="KW-0961">Cell wall biogenesis/degradation</keyword>
<dbReference type="GO" id="GO:0005737">
    <property type="term" value="C:cytoplasm"/>
    <property type="evidence" value="ECO:0007669"/>
    <property type="project" value="UniProtKB-SubCell"/>
</dbReference>
<dbReference type="Pfam" id="PF08245">
    <property type="entry name" value="Mur_ligase_M"/>
    <property type="match status" value="1"/>
</dbReference>
<evidence type="ECO:0000256" key="1">
    <source>
        <dbReference type="ARBA" id="ARBA00005898"/>
    </source>
</evidence>
<organism evidence="5 6">
    <name type="scientific">Candidatus Roizmanbacteria bacterium CG22_combo_CG10-13_8_21_14_all_38_20</name>
    <dbReference type="NCBI Taxonomy" id="1974862"/>
    <lineage>
        <taxon>Bacteria</taxon>
        <taxon>Candidatus Roizmaniibacteriota</taxon>
    </lineage>
</organism>
<dbReference type="UniPathway" id="UPA00219"/>
<dbReference type="Pfam" id="PF02875">
    <property type="entry name" value="Mur_ligase_C"/>
    <property type="match status" value="1"/>
</dbReference>
<evidence type="ECO:0000256" key="2">
    <source>
        <dbReference type="RuleBase" id="RU004135"/>
    </source>
</evidence>
<dbReference type="PANTHER" id="PTHR23135">
    <property type="entry name" value="MUR LIGASE FAMILY MEMBER"/>
    <property type="match status" value="1"/>
</dbReference>
<dbReference type="GO" id="GO:0008360">
    <property type="term" value="P:regulation of cell shape"/>
    <property type="evidence" value="ECO:0007669"/>
    <property type="project" value="UniProtKB-KW"/>
</dbReference>
<protein>
    <recommendedName>
        <fullName evidence="7">UDP-N-acetylmuramoyl-L-alanyl-D-glutamate--2, 6-diaminopimelate ligase</fullName>
    </recommendedName>
</protein>
<evidence type="ECO:0000259" key="3">
    <source>
        <dbReference type="Pfam" id="PF02875"/>
    </source>
</evidence>
<accession>A0A2H0BW35</accession>
<reference evidence="5 6" key="1">
    <citation type="submission" date="2017-09" db="EMBL/GenBank/DDBJ databases">
        <title>Depth-based differentiation of microbial function through sediment-hosted aquifers and enrichment of novel symbionts in the deep terrestrial subsurface.</title>
        <authorList>
            <person name="Probst A.J."/>
            <person name="Ladd B."/>
            <person name="Jarett J.K."/>
            <person name="Geller-Mcgrath D.E."/>
            <person name="Sieber C.M."/>
            <person name="Emerson J.B."/>
            <person name="Anantharaman K."/>
            <person name="Thomas B.C."/>
            <person name="Malmstrom R."/>
            <person name="Stieglmeier M."/>
            <person name="Klingl A."/>
            <person name="Woyke T."/>
            <person name="Ryan C.M."/>
            <person name="Banfield J.F."/>
        </authorList>
    </citation>
    <scope>NUCLEOTIDE SEQUENCE [LARGE SCALE GENOMIC DNA]</scope>
    <source>
        <strain evidence="5">CG22_combo_CG10-13_8_21_14_all_38_20</strain>
    </source>
</reference>
<feature type="domain" description="Mur ligase central" evidence="4">
    <location>
        <begin position="44"/>
        <end position="229"/>
    </location>
</feature>
<dbReference type="InterPro" id="IPR013221">
    <property type="entry name" value="Mur_ligase_cen"/>
</dbReference>
<dbReference type="Gene3D" id="3.40.1190.10">
    <property type="entry name" value="Mur-like, catalytic domain"/>
    <property type="match status" value="1"/>
</dbReference>
<keyword evidence="2" id="KW-0132">Cell division</keyword>
<dbReference type="GO" id="GO:0071555">
    <property type="term" value="P:cell wall organization"/>
    <property type="evidence" value="ECO:0007669"/>
    <property type="project" value="UniProtKB-KW"/>
</dbReference>
<dbReference type="EMBL" id="PCTA01000010">
    <property type="protein sequence ID" value="PIP61896.1"/>
    <property type="molecule type" value="Genomic_DNA"/>
</dbReference>
<evidence type="ECO:0008006" key="7">
    <source>
        <dbReference type="Google" id="ProtNLM"/>
    </source>
</evidence>
<keyword evidence="2" id="KW-0573">Peptidoglycan synthesis</keyword>
<gene>
    <name evidence="5" type="ORF">COW99_01580</name>
</gene>
<comment type="caution">
    <text evidence="5">The sequence shown here is derived from an EMBL/GenBank/DDBJ whole genome shotgun (WGS) entry which is preliminary data.</text>
</comment>
<dbReference type="SUPFAM" id="SSF53623">
    <property type="entry name" value="MurD-like peptide ligases, catalytic domain"/>
    <property type="match status" value="1"/>
</dbReference>
<dbReference type="GO" id="GO:0009252">
    <property type="term" value="P:peptidoglycan biosynthetic process"/>
    <property type="evidence" value="ECO:0007669"/>
    <property type="project" value="UniProtKB-UniPathway"/>
</dbReference>
<dbReference type="InterPro" id="IPR004101">
    <property type="entry name" value="Mur_ligase_C"/>
</dbReference>
<keyword evidence="2" id="KW-0131">Cell cycle</keyword>
<dbReference type="PANTHER" id="PTHR23135:SF4">
    <property type="entry name" value="UDP-N-ACETYLMURAMOYL-L-ALANYL-D-GLUTAMATE--2,6-DIAMINOPIMELATE LIGASE MURE HOMOLOG, CHLOROPLASTIC"/>
    <property type="match status" value="1"/>
</dbReference>
<keyword evidence="2" id="KW-0133">Cell shape</keyword>
<comment type="similarity">
    <text evidence="1">Belongs to the MurCDEF family. MurE subfamily.</text>
</comment>